<dbReference type="GO" id="GO:0003700">
    <property type="term" value="F:DNA-binding transcription factor activity"/>
    <property type="evidence" value="ECO:0007669"/>
    <property type="project" value="InterPro"/>
</dbReference>
<keyword evidence="4" id="KW-0371">Homeobox</keyword>
<feature type="non-terminal residue" evidence="7">
    <location>
        <position position="267"/>
    </location>
</feature>
<feature type="region of interest" description="Disordered" evidence="6">
    <location>
        <begin position="29"/>
        <end position="53"/>
    </location>
</feature>
<keyword evidence="2" id="KW-0217">Developmental protein</keyword>
<feature type="region of interest" description="Disordered" evidence="6">
    <location>
        <begin position="135"/>
        <end position="267"/>
    </location>
</feature>
<dbReference type="Proteomes" id="UP000678393">
    <property type="component" value="Unassembled WGS sequence"/>
</dbReference>
<evidence type="ECO:0000256" key="2">
    <source>
        <dbReference type="ARBA" id="ARBA00022473"/>
    </source>
</evidence>
<evidence type="ECO:0000256" key="6">
    <source>
        <dbReference type="SAM" id="MobiDB-lite"/>
    </source>
</evidence>
<sequence>MSSYFVNSLSACYGSGPAGLDPCTENISGYDRNPAHHHHQQQQHHHGSNVYSPAVYGNSRYSNYHHARLNSEARYADSIHSEYYSVPRLSHLPPSSPSPPPLQTNISCASSCSPPSSSPQLCDRKHVSSVCGTAEYRSNTSSTPSNLSTPSALQNVSNTGTNNQNSSGTNNGEPGYYTTPGINNFLDDNKTSCDSPPLSQRQKLPQPAHQQPAAAPSSPQSPSTKQQLQQQRQNEKGGSPNSQSDQGEGSFPAPQIYPWMRRMQYSA</sequence>
<accession>A0A8S3Z8G1</accession>
<evidence type="ECO:0000256" key="5">
    <source>
        <dbReference type="ARBA" id="ARBA00023242"/>
    </source>
</evidence>
<name>A0A8S3Z8G1_9EUPU</name>
<feature type="compositionally biased region" description="Low complexity" evidence="6">
    <location>
        <begin position="202"/>
        <end position="232"/>
    </location>
</feature>
<feature type="region of interest" description="Disordered" evidence="6">
    <location>
        <begin position="89"/>
        <end position="110"/>
    </location>
</feature>
<dbReference type="PROSITE" id="PS00032">
    <property type="entry name" value="ANTENNAPEDIA"/>
    <property type="match status" value="1"/>
</dbReference>
<evidence type="ECO:0000313" key="8">
    <source>
        <dbReference type="Proteomes" id="UP000678393"/>
    </source>
</evidence>
<evidence type="ECO:0000256" key="4">
    <source>
        <dbReference type="ARBA" id="ARBA00023155"/>
    </source>
</evidence>
<dbReference type="OrthoDB" id="6157690at2759"/>
<reference evidence="7" key="1">
    <citation type="submission" date="2021-04" db="EMBL/GenBank/DDBJ databases">
        <authorList>
            <consortium name="Molecular Ecology Group"/>
        </authorList>
    </citation>
    <scope>NUCLEOTIDE SEQUENCE</scope>
</reference>
<evidence type="ECO:0000256" key="1">
    <source>
        <dbReference type="ARBA" id="ARBA00004123"/>
    </source>
</evidence>
<dbReference type="EMBL" id="CAJHNH020001789">
    <property type="protein sequence ID" value="CAG5124508.1"/>
    <property type="molecule type" value="Genomic_DNA"/>
</dbReference>
<keyword evidence="3" id="KW-0238">DNA-binding</keyword>
<keyword evidence="8" id="KW-1185">Reference proteome</keyword>
<evidence type="ECO:0000256" key="3">
    <source>
        <dbReference type="ARBA" id="ARBA00023125"/>
    </source>
</evidence>
<feature type="compositionally biased region" description="Low complexity" evidence="6">
    <location>
        <begin position="138"/>
        <end position="172"/>
    </location>
</feature>
<protein>
    <submittedName>
        <fullName evidence="7">Uncharacterized protein</fullName>
    </submittedName>
</protein>
<dbReference type="GO" id="GO:0003677">
    <property type="term" value="F:DNA binding"/>
    <property type="evidence" value="ECO:0007669"/>
    <property type="project" value="UniProtKB-KW"/>
</dbReference>
<dbReference type="AlphaFoldDB" id="A0A8S3Z8G1"/>
<organism evidence="7 8">
    <name type="scientific">Candidula unifasciata</name>
    <dbReference type="NCBI Taxonomy" id="100452"/>
    <lineage>
        <taxon>Eukaryota</taxon>
        <taxon>Metazoa</taxon>
        <taxon>Spiralia</taxon>
        <taxon>Lophotrochozoa</taxon>
        <taxon>Mollusca</taxon>
        <taxon>Gastropoda</taxon>
        <taxon>Heterobranchia</taxon>
        <taxon>Euthyneura</taxon>
        <taxon>Panpulmonata</taxon>
        <taxon>Eupulmonata</taxon>
        <taxon>Stylommatophora</taxon>
        <taxon>Helicina</taxon>
        <taxon>Helicoidea</taxon>
        <taxon>Geomitridae</taxon>
        <taxon>Candidula</taxon>
    </lineage>
</organism>
<comment type="subcellular location">
    <subcellularLocation>
        <location evidence="1">Nucleus</location>
    </subcellularLocation>
</comment>
<feature type="compositionally biased region" description="Basic residues" evidence="6">
    <location>
        <begin position="35"/>
        <end position="47"/>
    </location>
</feature>
<dbReference type="InterPro" id="IPR001827">
    <property type="entry name" value="Homeobox_Antennapedia_CS"/>
</dbReference>
<evidence type="ECO:0000313" key="7">
    <source>
        <dbReference type="EMBL" id="CAG5124508.1"/>
    </source>
</evidence>
<comment type="caution">
    <text evidence="7">The sequence shown here is derived from an EMBL/GenBank/DDBJ whole genome shotgun (WGS) entry which is preliminary data.</text>
</comment>
<keyword evidence="5" id="KW-0539">Nucleus</keyword>
<gene>
    <name evidence="7" type="ORF">CUNI_LOCUS10066</name>
</gene>
<feature type="compositionally biased region" description="Polar residues" evidence="6">
    <location>
        <begin position="192"/>
        <end position="201"/>
    </location>
</feature>
<dbReference type="GO" id="GO:0005634">
    <property type="term" value="C:nucleus"/>
    <property type="evidence" value="ECO:0007669"/>
    <property type="project" value="UniProtKB-SubCell"/>
</dbReference>
<proteinExistence type="predicted"/>